<dbReference type="Proteomes" id="UP000824120">
    <property type="component" value="Chromosome 11"/>
</dbReference>
<reference evidence="1 2" key="1">
    <citation type="submission" date="2020-09" db="EMBL/GenBank/DDBJ databases">
        <title>De no assembly of potato wild relative species, Solanum commersonii.</title>
        <authorList>
            <person name="Cho K."/>
        </authorList>
    </citation>
    <scope>NUCLEOTIDE SEQUENCE [LARGE SCALE GENOMIC DNA]</scope>
    <source>
        <strain evidence="1">LZ3.2</strain>
        <tissue evidence="1">Leaf</tissue>
    </source>
</reference>
<gene>
    <name evidence="1" type="ORF">H5410_058061</name>
</gene>
<name>A0A9J5WRR3_SOLCO</name>
<dbReference type="AlphaFoldDB" id="A0A9J5WRR3"/>
<evidence type="ECO:0000313" key="1">
    <source>
        <dbReference type="EMBL" id="KAG5577927.1"/>
    </source>
</evidence>
<sequence>MQGLAEARVDTALTSNGLFIQSRISDKPSKKELLIRQGWSKYHNLLLNQFLHIGWGNLPGCEIAAASSSLNLECVDMLQLCLAE</sequence>
<comment type="caution">
    <text evidence="1">The sequence shown here is derived from an EMBL/GenBank/DDBJ whole genome shotgun (WGS) entry which is preliminary data.</text>
</comment>
<accession>A0A9J5WRR3</accession>
<evidence type="ECO:0000313" key="2">
    <source>
        <dbReference type="Proteomes" id="UP000824120"/>
    </source>
</evidence>
<organism evidence="1 2">
    <name type="scientific">Solanum commersonii</name>
    <name type="common">Commerson's wild potato</name>
    <name type="synonym">Commerson's nightshade</name>
    <dbReference type="NCBI Taxonomy" id="4109"/>
    <lineage>
        <taxon>Eukaryota</taxon>
        <taxon>Viridiplantae</taxon>
        <taxon>Streptophyta</taxon>
        <taxon>Embryophyta</taxon>
        <taxon>Tracheophyta</taxon>
        <taxon>Spermatophyta</taxon>
        <taxon>Magnoliopsida</taxon>
        <taxon>eudicotyledons</taxon>
        <taxon>Gunneridae</taxon>
        <taxon>Pentapetalae</taxon>
        <taxon>asterids</taxon>
        <taxon>lamiids</taxon>
        <taxon>Solanales</taxon>
        <taxon>Solanaceae</taxon>
        <taxon>Solanoideae</taxon>
        <taxon>Solaneae</taxon>
        <taxon>Solanum</taxon>
    </lineage>
</organism>
<protein>
    <submittedName>
        <fullName evidence="1">Uncharacterized protein</fullName>
    </submittedName>
</protein>
<proteinExistence type="predicted"/>
<dbReference type="EMBL" id="JACXVP010000011">
    <property type="protein sequence ID" value="KAG5577927.1"/>
    <property type="molecule type" value="Genomic_DNA"/>
</dbReference>
<keyword evidence="2" id="KW-1185">Reference proteome</keyword>